<dbReference type="Pfam" id="PF07264">
    <property type="entry name" value="EI24"/>
    <property type="match status" value="1"/>
</dbReference>
<keyword evidence="8" id="KW-0764">Sulfate transport</keyword>
<evidence type="ECO:0000256" key="9">
    <source>
        <dbReference type="ARBA" id="ARBA00023136"/>
    </source>
</evidence>
<evidence type="ECO:0000256" key="6">
    <source>
        <dbReference type="ARBA" id="ARBA00022692"/>
    </source>
</evidence>
<dbReference type="Proteomes" id="UP001300096">
    <property type="component" value="Unassembled WGS sequence"/>
</dbReference>
<proteinExistence type="predicted"/>
<dbReference type="InterPro" id="IPR059112">
    <property type="entry name" value="CysZ/EI24"/>
</dbReference>
<keyword evidence="6 11" id="KW-0812">Transmembrane</keyword>
<evidence type="ECO:0000256" key="3">
    <source>
        <dbReference type="ARBA" id="ARBA00022475"/>
    </source>
</evidence>
<dbReference type="InterPro" id="IPR050480">
    <property type="entry name" value="CysZ-like"/>
</dbReference>
<comment type="caution">
    <text evidence="12">The sequence shown here is derived from an EMBL/GenBank/DDBJ whole genome shotgun (WGS) entry which is preliminary data.</text>
</comment>
<feature type="transmembrane region" description="Helical" evidence="11">
    <location>
        <begin position="25"/>
        <end position="50"/>
    </location>
</feature>
<keyword evidence="5" id="KW-0028">Amino-acid biosynthesis</keyword>
<sequence>MIREFTTGVRLLLRGFGLWRTRPGLMALGLIPAVIAIIVLAAVLVPLVLGTGSISTWITPFADGWIEPWRGLLRGAVSLVIIAAGLALAGAVFTALTLTIGDPFYQRIWHAVERDLGDAPPADGGSFWTTVGEGLRLVLLGLLIAILVLVLGLLPLIGGFLGPVAGIVLSGRMLARELTGRAFDARDLSPADRAALFGGSRARVLGFGVATQLCFLIPGGAVAVMPAAVAGATMLARTMTERTPTPAPGSSPFVELRIPGSGPHEPPTGLR</sequence>
<evidence type="ECO:0000256" key="1">
    <source>
        <dbReference type="ARBA" id="ARBA00004141"/>
    </source>
</evidence>
<keyword evidence="4" id="KW-0997">Cell inner membrane</keyword>
<evidence type="ECO:0000256" key="10">
    <source>
        <dbReference type="SAM" id="MobiDB-lite"/>
    </source>
</evidence>
<feature type="transmembrane region" description="Helical" evidence="11">
    <location>
        <begin position="137"/>
        <end position="169"/>
    </location>
</feature>
<dbReference type="PANTHER" id="PTHR37468">
    <property type="entry name" value="SULFATE TRANSPORTER CYSZ"/>
    <property type="match status" value="1"/>
</dbReference>
<gene>
    <name evidence="12" type="ORF">KZC51_16865</name>
</gene>
<keyword evidence="2" id="KW-0813">Transport</keyword>
<keyword evidence="3" id="KW-1003">Cell membrane</keyword>
<accession>A0ABT0FJ17</accession>
<keyword evidence="13" id="KW-1185">Reference proteome</keyword>
<comment type="subcellular location">
    <subcellularLocation>
        <location evidence="1">Membrane</location>
        <topology evidence="1">Multi-pass membrane protein</topology>
    </subcellularLocation>
</comment>
<organism evidence="12 13">
    <name type="scientific">Microbacterium croceum</name>
    <dbReference type="NCBI Taxonomy" id="2851645"/>
    <lineage>
        <taxon>Bacteria</taxon>
        <taxon>Bacillati</taxon>
        <taxon>Actinomycetota</taxon>
        <taxon>Actinomycetes</taxon>
        <taxon>Micrococcales</taxon>
        <taxon>Microbacteriaceae</taxon>
        <taxon>Microbacterium</taxon>
    </lineage>
</organism>
<evidence type="ECO:0000256" key="5">
    <source>
        <dbReference type="ARBA" id="ARBA00022605"/>
    </source>
</evidence>
<evidence type="ECO:0000256" key="8">
    <source>
        <dbReference type="ARBA" id="ARBA00023032"/>
    </source>
</evidence>
<evidence type="ECO:0000256" key="7">
    <source>
        <dbReference type="ARBA" id="ARBA00022989"/>
    </source>
</evidence>
<dbReference type="EMBL" id="JAHWXN010000002">
    <property type="protein sequence ID" value="MCK2037801.1"/>
    <property type="molecule type" value="Genomic_DNA"/>
</dbReference>
<feature type="region of interest" description="Disordered" evidence="10">
    <location>
        <begin position="241"/>
        <end position="271"/>
    </location>
</feature>
<evidence type="ECO:0000313" key="12">
    <source>
        <dbReference type="EMBL" id="MCK2037801.1"/>
    </source>
</evidence>
<reference evidence="12 13" key="1">
    <citation type="submission" date="2021-06" db="EMBL/GenBank/DDBJ databases">
        <title>Genome-based taxonomic framework of Microbacterium strains isolated from marine environment, the description of four new species and reclassification of four preexisting species.</title>
        <authorList>
            <person name="Lee S.D."/>
            <person name="Kim S.-M."/>
            <person name="Byeon Y.-S."/>
            <person name="Yang H.L."/>
            <person name="Kim I.S."/>
        </authorList>
    </citation>
    <scope>NUCLEOTIDE SEQUENCE [LARGE SCALE GENOMIC DNA]</scope>
    <source>
        <strain evidence="12 13">SSW1-49</strain>
    </source>
</reference>
<name>A0ABT0FJ17_9MICO</name>
<evidence type="ECO:0000256" key="11">
    <source>
        <dbReference type="SAM" id="Phobius"/>
    </source>
</evidence>
<keyword evidence="7 11" id="KW-1133">Transmembrane helix</keyword>
<protein>
    <submittedName>
        <fullName evidence="12">EI24 domain-containing protein</fullName>
    </submittedName>
</protein>
<evidence type="ECO:0000256" key="2">
    <source>
        <dbReference type="ARBA" id="ARBA00022448"/>
    </source>
</evidence>
<feature type="transmembrane region" description="Helical" evidence="11">
    <location>
        <begin position="71"/>
        <end position="96"/>
    </location>
</feature>
<evidence type="ECO:0000313" key="13">
    <source>
        <dbReference type="Proteomes" id="UP001300096"/>
    </source>
</evidence>
<evidence type="ECO:0000256" key="4">
    <source>
        <dbReference type="ARBA" id="ARBA00022519"/>
    </source>
</evidence>
<keyword evidence="9 11" id="KW-0472">Membrane</keyword>
<dbReference type="RefSeq" id="WP_247631163.1">
    <property type="nucleotide sequence ID" value="NZ_JAHWXN010000002.1"/>
</dbReference>
<dbReference type="PANTHER" id="PTHR37468:SF1">
    <property type="entry name" value="SULFATE TRANSPORTER CYSZ"/>
    <property type="match status" value="1"/>
</dbReference>